<dbReference type="AlphaFoldDB" id="A0A5D4UC10"/>
<gene>
    <name evidence="1" type="ORF">FZC85_14830</name>
</gene>
<accession>A0A5D4UC10</accession>
<dbReference type="RefSeq" id="WP_148969071.1">
    <property type="nucleotide sequence ID" value="NZ_CANLNA010000002.1"/>
</dbReference>
<proteinExistence type="predicted"/>
<name>A0A5D4UC10_9BACI</name>
<evidence type="ECO:0000313" key="2">
    <source>
        <dbReference type="Proteomes" id="UP000324269"/>
    </source>
</evidence>
<sequence>MNNDLTEIIFLLDRSGSMGGLEHETIGGFNSFIEKQSQLPGQTLVTTVLFDDKVEQLWSGVEANKVRLTQEEYYVRGCTALMDAVGKTILKVGHSLSGLEEEERPGKVIFVITTDGMENASVEFSASKVKDLINHQKERYNWEFIFLGANIDAAEEALNIGIDIESSYQFEASSKGVEKMYDIVSEIVFQKRR</sequence>
<comment type="caution">
    <text evidence="1">The sequence shown here is derived from an EMBL/GenBank/DDBJ whole genome shotgun (WGS) entry which is preliminary data.</text>
</comment>
<organism evidence="1 2">
    <name type="scientific">Rossellomorea aquimaris</name>
    <dbReference type="NCBI Taxonomy" id="189382"/>
    <lineage>
        <taxon>Bacteria</taxon>
        <taxon>Bacillati</taxon>
        <taxon>Bacillota</taxon>
        <taxon>Bacilli</taxon>
        <taxon>Bacillales</taxon>
        <taxon>Bacillaceae</taxon>
        <taxon>Rossellomorea</taxon>
    </lineage>
</organism>
<dbReference type="Gene3D" id="3.40.50.410">
    <property type="entry name" value="von Willebrand factor, type A domain"/>
    <property type="match status" value="1"/>
</dbReference>
<evidence type="ECO:0000313" key="1">
    <source>
        <dbReference type="EMBL" id="TYS84640.1"/>
    </source>
</evidence>
<dbReference type="EMBL" id="VTEZ01000004">
    <property type="protein sequence ID" value="TYS84640.1"/>
    <property type="molecule type" value="Genomic_DNA"/>
</dbReference>
<dbReference type="InterPro" id="IPR036465">
    <property type="entry name" value="vWFA_dom_sf"/>
</dbReference>
<dbReference type="SUPFAM" id="SSF53300">
    <property type="entry name" value="vWA-like"/>
    <property type="match status" value="1"/>
</dbReference>
<dbReference type="OrthoDB" id="9790144at2"/>
<reference evidence="1 2" key="1">
    <citation type="submission" date="2019-08" db="EMBL/GenBank/DDBJ databases">
        <title>Bacillus genomes from the desert of Cuatro Cienegas, Coahuila.</title>
        <authorList>
            <person name="Olmedo-Alvarez G."/>
        </authorList>
    </citation>
    <scope>NUCLEOTIDE SEQUENCE [LARGE SCALE GENOMIC DNA]</scope>
    <source>
        <strain evidence="1 2">CH87b_3T</strain>
    </source>
</reference>
<protein>
    <submittedName>
        <fullName evidence="1">VWA domain-containing protein</fullName>
    </submittedName>
</protein>
<dbReference type="Proteomes" id="UP000324269">
    <property type="component" value="Unassembled WGS sequence"/>
</dbReference>